<evidence type="ECO:0000256" key="15">
    <source>
        <dbReference type="ARBA" id="ARBA00023158"/>
    </source>
</evidence>
<name>A0A4Y9YQ73_9AGAM</name>
<keyword evidence="19" id="KW-1185">Reference proteome</keyword>
<protein>
    <recommendedName>
        <fullName evidence="5">poly(A)-specific ribonuclease</fullName>
        <ecNumber evidence="5">3.1.13.4</ecNumber>
    </recommendedName>
</protein>
<evidence type="ECO:0000256" key="8">
    <source>
        <dbReference type="ARBA" id="ARBA00022722"/>
    </source>
</evidence>
<evidence type="ECO:0000256" key="1">
    <source>
        <dbReference type="ARBA" id="ARBA00001663"/>
    </source>
</evidence>
<dbReference type="Proteomes" id="UP000298327">
    <property type="component" value="Unassembled WGS sequence"/>
</dbReference>
<dbReference type="Gene3D" id="3.30.420.10">
    <property type="entry name" value="Ribonuclease H-like superfamily/Ribonuclease H"/>
    <property type="match status" value="1"/>
</dbReference>
<dbReference type="GO" id="GO:0005737">
    <property type="term" value="C:cytoplasm"/>
    <property type="evidence" value="ECO:0007669"/>
    <property type="project" value="UniProtKB-SubCell"/>
</dbReference>
<reference evidence="18 19" key="1">
    <citation type="submission" date="2019-02" db="EMBL/GenBank/DDBJ databases">
        <title>Genome sequencing of the rare red list fungi Dentipellis fragilis.</title>
        <authorList>
            <person name="Buettner E."/>
            <person name="Kellner H."/>
        </authorList>
    </citation>
    <scope>NUCLEOTIDE SEQUENCE [LARGE SCALE GENOMIC DNA]</scope>
    <source>
        <strain evidence="18 19">DSM 105465</strain>
    </source>
</reference>
<keyword evidence="16" id="KW-0804">Transcription</keyword>
<dbReference type="GO" id="GO:0003723">
    <property type="term" value="F:RNA binding"/>
    <property type="evidence" value="ECO:0007669"/>
    <property type="project" value="UniProtKB-KW"/>
</dbReference>
<keyword evidence="10" id="KW-0378">Hydrolase</keyword>
<dbReference type="EMBL" id="SEOQ01000368">
    <property type="protein sequence ID" value="TFY64574.1"/>
    <property type="molecule type" value="Genomic_DNA"/>
</dbReference>
<organism evidence="18 19">
    <name type="scientific">Dentipellis fragilis</name>
    <dbReference type="NCBI Taxonomy" id="205917"/>
    <lineage>
        <taxon>Eukaryota</taxon>
        <taxon>Fungi</taxon>
        <taxon>Dikarya</taxon>
        <taxon>Basidiomycota</taxon>
        <taxon>Agaricomycotina</taxon>
        <taxon>Agaricomycetes</taxon>
        <taxon>Russulales</taxon>
        <taxon>Hericiaceae</taxon>
        <taxon>Dentipellis</taxon>
    </lineage>
</organism>
<evidence type="ECO:0000256" key="12">
    <source>
        <dbReference type="ARBA" id="ARBA00022845"/>
    </source>
</evidence>
<evidence type="ECO:0000313" key="19">
    <source>
        <dbReference type="Proteomes" id="UP000298327"/>
    </source>
</evidence>
<evidence type="ECO:0000256" key="7">
    <source>
        <dbReference type="ARBA" id="ARBA00022491"/>
    </source>
</evidence>
<keyword evidence="9" id="KW-0479">Metal-binding</keyword>
<dbReference type="OrthoDB" id="1164111at2759"/>
<keyword evidence="15" id="KW-0943">RNA-mediated gene silencing</keyword>
<dbReference type="InterPro" id="IPR006941">
    <property type="entry name" value="RNase_CAF1"/>
</dbReference>
<sequence length="469" mass="52201">MSPIREVWAPNLEVEMRNIRDIIEKYPYVAMDTEFPGVVARPIGAFKTSSDYHYQTMRCNVDLLRIIQVGLTFADEDGNYPQDISTWQFNFHFSVNEDMYAPESIDLLQKSGIDFQRHEEIGITPNDFAELMITSGLVLTQDTKWISFHSGYDFGYFIKLLTALSLPTTEESFFDVLHTWFPKSYDIKTMMRACKVLKGGLQDVADDLGIMRIGPSHQAGSDSLLTASTFFKMREIYFHDQIDDAEYNGKLYGLGETFTQSNGIPDPGRGGATIAEREDRGLTRDSQGQSAVTVSTQSQVVAMGMGASLTTPAMGGAMPASLPPNTSYGPMGANGAFIRTAIGRAVNVTRTRIVAPPSGSRPGRRSTGAGAGAGVIPLRRLRRSHPSQDYCRRRVAWSLEEEWMVNERERKLSKEAAASDGGGDYGCSEWLPFYVRKYHPLMPGTKLDDRRPIVKRRASPRLGDMPKSI</sequence>
<evidence type="ECO:0000256" key="3">
    <source>
        <dbReference type="ARBA" id="ARBA00004496"/>
    </source>
</evidence>
<evidence type="ECO:0000256" key="10">
    <source>
        <dbReference type="ARBA" id="ARBA00022801"/>
    </source>
</evidence>
<comment type="catalytic activity">
    <reaction evidence="1">
        <text>Exonucleolytic cleavage of poly(A) to 5'-AMP.</text>
        <dbReference type="EC" id="3.1.13.4"/>
    </reaction>
</comment>
<evidence type="ECO:0000256" key="17">
    <source>
        <dbReference type="ARBA" id="ARBA00023242"/>
    </source>
</evidence>
<proteinExistence type="inferred from homology"/>
<evidence type="ECO:0000256" key="13">
    <source>
        <dbReference type="ARBA" id="ARBA00022884"/>
    </source>
</evidence>
<dbReference type="FunFam" id="3.30.420.10:FF:000005">
    <property type="entry name" value="CCR4-NOT transcription complex subunit 7"/>
    <property type="match status" value="1"/>
</dbReference>
<evidence type="ECO:0000256" key="9">
    <source>
        <dbReference type="ARBA" id="ARBA00022723"/>
    </source>
</evidence>
<accession>A0A4Y9YQ73</accession>
<evidence type="ECO:0000313" key="18">
    <source>
        <dbReference type="EMBL" id="TFY64574.1"/>
    </source>
</evidence>
<dbReference type="Pfam" id="PF04857">
    <property type="entry name" value="CAF1"/>
    <property type="match status" value="1"/>
</dbReference>
<keyword evidence="11" id="KW-0269">Exonuclease</keyword>
<dbReference type="EC" id="3.1.13.4" evidence="5"/>
<keyword evidence="14" id="KW-0805">Transcription regulation</keyword>
<evidence type="ECO:0000256" key="2">
    <source>
        <dbReference type="ARBA" id="ARBA00004123"/>
    </source>
</evidence>
<keyword evidence="17" id="KW-0539">Nucleus</keyword>
<dbReference type="InterPro" id="IPR012337">
    <property type="entry name" value="RNaseH-like_sf"/>
</dbReference>
<gene>
    <name evidence="18" type="ORF">EVG20_g5900</name>
</gene>
<dbReference type="GO" id="GO:0030014">
    <property type="term" value="C:CCR4-NOT complex"/>
    <property type="evidence" value="ECO:0007669"/>
    <property type="project" value="InterPro"/>
</dbReference>
<dbReference type="PANTHER" id="PTHR10797">
    <property type="entry name" value="CCR4-NOT TRANSCRIPTION COMPLEX SUBUNIT"/>
    <property type="match status" value="1"/>
</dbReference>
<dbReference type="InterPro" id="IPR039637">
    <property type="entry name" value="CNOT7/CNOT8/Pop2"/>
</dbReference>
<keyword evidence="7" id="KW-0678">Repressor</keyword>
<evidence type="ECO:0000256" key="14">
    <source>
        <dbReference type="ARBA" id="ARBA00023015"/>
    </source>
</evidence>
<comment type="subcellular location">
    <subcellularLocation>
        <location evidence="3">Cytoplasm</location>
    </subcellularLocation>
    <subcellularLocation>
        <location evidence="2">Nucleus</location>
    </subcellularLocation>
</comment>
<dbReference type="AlphaFoldDB" id="A0A4Y9YQ73"/>
<evidence type="ECO:0000256" key="11">
    <source>
        <dbReference type="ARBA" id="ARBA00022839"/>
    </source>
</evidence>
<comment type="similarity">
    <text evidence="4">Belongs to the CAF1 family.</text>
</comment>
<dbReference type="GO" id="GO:0005634">
    <property type="term" value="C:nucleus"/>
    <property type="evidence" value="ECO:0007669"/>
    <property type="project" value="UniProtKB-SubCell"/>
</dbReference>
<keyword evidence="6" id="KW-0963">Cytoplasm</keyword>
<keyword evidence="12" id="KW-0810">Translation regulation</keyword>
<keyword evidence="8" id="KW-0540">Nuclease</keyword>
<dbReference type="GO" id="GO:0046872">
    <property type="term" value="F:metal ion binding"/>
    <property type="evidence" value="ECO:0007669"/>
    <property type="project" value="UniProtKB-KW"/>
</dbReference>
<dbReference type="InterPro" id="IPR036397">
    <property type="entry name" value="RNaseH_sf"/>
</dbReference>
<dbReference type="SUPFAM" id="SSF53098">
    <property type="entry name" value="Ribonuclease H-like"/>
    <property type="match status" value="1"/>
</dbReference>
<keyword evidence="13" id="KW-0694">RNA-binding</keyword>
<evidence type="ECO:0000256" key="6">
    <source>
        <dbReference type="ARBA" id="ARBA00022490"/>
    </source>
</evidence>
<comment type="caution">
    <text evidence="18">The sequence shown here is derived from an EMBL/GenBank/DDBJ whole genome shotgun (WGS) entry which is preliminary data.</text>
</comment>
<evidence type="ECO:0000256" key="4">
    <source>
        <dbReference type="ARBA" id="ARBA00008372"/>
    </source>
</evidence>
<dbReference type="GO" id="GO:0031047">
    <property type="term" value="P:regulatory ncRNA-mediated gene silencing"/>
    <property type="evidence" value="ECO:0007669"/>
    <property type="project" value="UniProtKB-KW"/>
</dbReference>
<evidence type="ECO:0000256" key="16">
    <source>
        <dbReference type="ARBA" id="ARBA00023163"/>
    </source>
</evidence>
<dbReference type="STRING" id="205917.A0A4Y9YQ73"/>
<dbReference type="GO" id="GO:0004535">
    <property type="term" value="F:poly(A)-specific ribonuclease activity"/>
    <property type="evidence" value="ECO:0007669"/>
    <property type="project" value="UniProtKB-EC"/>
</dbReference>
<evidence type="ECO:0000256" key="5">
    <source>
        <dbReference type="ARBA" id="ARBA00012161"/>
    </source>
</evidence>
<dbReference type="GO" id="GO:0006417">
    <property type="term" value="P:regulation of translation"/>
    <property type="evidence" value="ECO:0007669"/>
    <property type="project" value="UniProtKB-KW"/>
</dbReference>